<dbReference type="InterPro" id="IPR011335">
    <property type="entry name" value="Restrct_endonuc-II-like"/>
</dbReference>
<evidence type="ECO:0000313" key="2">
    <source>
        <dbReference type="Proteomes" id="UP000439903"/>
    </source>
</evidence>
<gene>
    <name evidence="1" type="ORF">F8M41_008859</name>
</gene>
<dbReference type="SUPFAM" id="SSF52980">
    <property type="entry name" value="Restriction endonuclease-like"/>
    <property type="match status" value="1"/>
</dbReference>
<dbReference type="Proteomes" id="UP000439903">
    <property type="component" value="Unassembled WGS sequence"/>
</dbReference>
<dbReference type="AlphaFoldDB" id="A0A8H3X4C5"/>
<dbReference type="InterPro" id="IPR008538">
    <property type="entry name" value="Uma2"/>
</dbReference>
<accession>A0A8H3X4C5</accession>
<dbReference type="GO" id="GO:0006302">
    <property type="term" value="P:double-strand break repair"/>
    <property type="evidence" value="ECO:0007669"/>
    <property type="project" value="UniProtKB-ARBA"/>
</dbReference>
<keyword evidence="2" id="KW-1185">Reference proteome</keyword>
<reference evidence="1 2" key="1">
    <citation type="journal article" date="2019" name="Environ. Microbiol.">
        <title>At the nexus of three kingdoms: the genome of the mycorrhizal fungus Gigaspora margarita provides insights into plant, endobacterial and fungal interactions.</title>
        <authorList>
            <person name="Venice F."/>
            <person name="Ghignone S."/>
            <person name="Salvioli di Fossalunga A."/>
            <person name="Amselem J."/>
            <person name="Novero M."/>
            <person name="Xianan X."/>
            <person name="Sedzielewska Toro K."/>
            <person name="Morin E."/>
            <person name="Lipzen A."/>
            <person name="Grigoriev I.V."/>
            <person name="Henrissat B."/>
            <person name="Martin F.M."/>
            <person name="Bonfante P."/>
        </authorList>
    </citation>
    <scope>NUCLEOTIDE SEQUENCE [LARGE SCALE GENOMIC DNA]</scope>
    <source>
        <strain evidence="1 2">BEG34</strain>
    </source>
</reference>
<sequence length="131" mass="14967">MSGMLKFKCLEQLVESQQLTQEKIVPSAIKLFIVRKIDNFICSQYGVGKGSTLHEELDTKFKIDYFTEGSAVQLGWLIDPINKRIYVYSKGMEGIEHGWNDISGDDILPNFTLKVSKIGKLSRLRNLWNPN</sequence>
<dbReference type="Gene3D" id="3.90.1570.10">
    <property type="entry name" value="tt1808, chain A"/>
    <property type="match status" value="1"/>
</dbReference>
<protein>
    <submittedName>
        <fullName evidence="1">Zinc finger, c2h2 domain-containing protein</fullName>
    </submittedName>
</protein>
<organism evidence="1 2">
    <name type="scientific">Gigaspora margarita</name>
    <dbReference type="NCBI Taxonomy" id="4874"/>
    <lineage>
        <taxon>Eukaryota</taxon>
        <taxon>Fungi</taxon>
        <taxon>Fungi incertae sedis</taxon>
        <taxon>Mucoromycota</taxon>
        <taxon>Glomeromycotina</taxon>
        <taxon>Glomeromycetes</taxon>
        <taxon>Diversisporales</taxon>
        <taxon>Gigasporaceae</taxon>
        <taxon>Gigaspora</taxon>
    </lineage>
</organism>
<dbReference type="CDD" id="cd06260">
    <property type="entry name" value="DUF820-like"/>
    <property type="match status" value="1"/>
</dbReference>
<evidence type="ECO:0000313" key="1">
    <source>
        <dbReference type="EMBL" id="KAF0406183.1"/>
    </source>
</evidence>
<dbReference type="OrthoDB" id="88517at2759"/>
<dbReference type="EMBL" id="WTPW01001942">
    <property type="protein sequence ID" value="KAF0406183.1"/>
    <property type="molecule type" value="Genomic_DNA"/>
</dbReference>
<comment type="caution">
    <text evidence="1">The sequence shown here is derived from an EMBL/GenBank/DDBJ whole genome shotgun (WGS) entry which is preliminary data.</text>
</comment>
<dbReference type="InterPro" id="IPR012296">
    <property type="entry name" value="Nuclease_put_TT1808"/>
</dbReference>
<name>A0A8H3X4C5_GIGMA</name>
<proteinExistence type="predicted"/>